<comment type="caution">
    <text evidence="2">The sequence shown here is derived from an EMBL/GenBank/DDBJ whole genome shotgun (WGS) entry which is preliminary data.</text>
</comment>
<evidence type="ECO:0000313" key="3">
    <source>
        <dbReference type="Proteomes" id="UP000053958"/>
    </source>
</evidence>
<sequence length="599" mass="65577">MADQNSSGRPQKRLKTDHQAYDPHPLGSAAVDDMDSANRVSGTSGSSGDTEPLSPRRFAEYQGQDKLPVGASGASGSRHVSSRGPGLFGPTSPTFPPPADRGIPRFLSSLDTSQQHRVQNVEDPFISPQGSEGPGSPIRESIEKENTNQRRVMWAEQSSQSQREGQLLTAPAPPFGPLERRDYERRQNSLPLAQVTQGRPYSMEPPSVPILPQPSPLKRAFVRGGSVPQEIPNVPDAGVGYDHSGFTNRSPGTQPNRSTYAGIQTESFERRRMLESINVARNALSNLAASMTGKTGEEARSPDDSDSEVRLLPKEARRRRPSLGFNFDPESERQRELEERTEAEGPGPMAVIGQLDPLPGISRNDPRPLTGGGSAVSRAVLEGPMSWLGNYYQNSANYLRVDSRQFRDVTSESSEAHQRGSFKSSSGSTDRAEEESDNENDSKGNKENEPPKKGHGKEARVEEEGNNNHNNPPSESRENENKENEPPRKGASKPRAKPPYIRDSSISRKADEEEHYSQNEYSSHDEYNNGADNDSNITEPKVKATNAEQEEDKGSGTGTGRSTLSPGLIRSEASEKEPNTSSKVEKGLRDMRNSLHSSF</sequence>
<gene>
    <name evidence="2" type="ORF">T310_2536</name>
</gene>
<feature type="compositionally biased region" description="Basic and acidic residues" evidence="1">
    <location>
        <begin position="440"/>
        <end position="463"/>
    </location>
</feature>
<feature type="compositionally biased region" description="Pro residues" evidence="1">
    <location>
        <begin position="206"/>
        <end position="215"/>
    </location>
</feature>
<feature type="compositionally biased region" description="Polar residues" evidence="1">
    <location>
        <begin position="38"/>
        <end position="49"/>
    </location>
</feature>
<feature type="compositionally biased region" description="Basic and acidic residues" evidence="1">
    <location>
        <begin position="178"/>
        <end position="187"/>
    </location>
</feature>
<reference evidence="2 3" key="1">
    <citation type="submission" date="2015-04" db="EMBL/GenBank/DDBJ databases">
        <authorList>
            <person name="Heijne W.H."/>
            <person name="Fedorova N.D."/>
            <person name="Nierman W.C."/>
            <person name="Vollebregt A.W."/>
            <person name="Zhao Z."/>
            <person name="Wu L."/>
            <person name="Kumar M."/>
            <person name="Stam H."/>
            <person name="van den Berg M.A."/>
            <person name="Pel H.J."/>
        </authorList>
    </citation>
    <scope>NUCLEOTIDE SEQUENCE [LARGE SCALE GENOMIC DNA]</scope>
    <source>
        <strain evidence="2 3">CBS 393.64</strain>
    </source>
</reference>
<feature type="compositionally biased region" description="Polar residues" evidence="1">
    <location>
        <begin position="245"/>
        <end position="266"/>
    </location>
</feature>
<feature type="compositionally biased region" description="Basic and acidic residues" evidence="1">
    <location>
        <begin position="572"/>
        <end position="593"/>
    </location>
</feature>
<feature type="region of interest" description="Disordered" evidence="1">
    <location>
        <begin position="406"/>
        <end position="599"/>
    </location>
</feature>
<feature type="compositionally biased region" description="Basic and acidic residues" evidence="1">
    <location>
        <begin position="406"/>
        <end position="418"/>
    </location>
</feature>
<proteinExistence type="predicted"/>
<evidence type="ECO:0000256" key="1">
    <source>
        <dbReference type="SAM" id="MobiDB-lite"/>
    </source>
</evidence>
<feature type="compositionally biased region" description="Basic and acidic residues" evidence="1">
    <location>
        <begin position="475"/>
        <end position="488"/>
    </location>
</feature>
<feature type="region of interest" description="Disordered" evidence="1">
    <location>
        <begin position="1"/>
        <end position="106"/>
    </location>
</feature>
<protein>
    <submittedName>
        <fullName evidence="2">Uncharacterized protein</fullName>
    </submittedName>
</protein>
<keyword evidence="3" id="KW-1185">Reference proteome</keyword>
<feature type="compositionally biased region" description="Polar residues" evidence="1">
    <location>
        <begin position="188"/>
        <end position="199"/>
    </location>
</feature>
<evidence type="ECO:0000313" key="2">
    <source>
        <dbReference type="EMBL" id="KKA23470.1"/>
    </source>
</evidence>
<name>A0A0F4YZD4_RASE3</name>
<dbReference type="AlphaFoldDB" id="A0A0F4YZD4"/>
<feature type="region of interest" description="Disordered" evidence="1">
    <location>
        <begin position="288"/>
        <end position="375"/>
    </location>
</feature>
<accession>A0A0F4YZD4</accession>
<feature type="compositionally biased region" description="Basic and acidic residues" evidence="1">
    <location>
        <begin position="295"/>
        <end position="315"/>
    </location>
</feature>
<dbReference type="RefSeq" id="XP_013330082.1">
    <property type="nucleotide sequence ID" value="XM_013474628.1"/>
</dbReference>
<dbReference type="Proteomes" id="UP000053958">
    <property type="component" value="Unassembled WGS sequence"/>
</dbReference>
<dbReference type="EMBL" id="LASV01000101">
    <property type="protein sequence ID" value="KKA23470.1"/>
    <property type="molecule type" value="Genomic_DNA"/>
</dbReference>
<feature type="compositionally biased region" description="Basic and acidic residues" evidence="1">
    <location>
        <begin position="505"/>
        <end position="527"/>
    </location>
</feature>
<dbReference type="GeneID" id="25314887"/>
<feature type="compositionally biased region" description="Basic and acidic residues" evidence="1">
    <location>
        <begin position="330"/>
        <end position="343"/>
    </location>
</feature>
<organism evidence="2 3">
    <name type="scientific">Rasamsonia emersonii (strain ATCC 16479 / CBS 393.64 / IMI 116815)</name>
    <dbReference type="NCBI Taxonomy" id="1408163"/>
    <lineage>
        <taxon>Eukaryota</taxon>
        <taxon>Fungi</taxon>
        <taxon>Dikarya</taxon>
        <taxon>Ascomycota</taxon>
        <taxon>Pezizomycotina</taxon>
        <taxon>Eurotiomycetes</taxon>
        <taxon>Eurotiomycetidae</taxon>
        <taxon>Eurotiales</taxon>
        <taxon>Trichocomaceae</taxon>
        <taxon>Rasamsonia</taxon>
    </lineage>
</organism>
<feature type="region of interest" description="Disordered" evidence="1">
    <location>
        <begin position="122"/>
        <end position="267"/>
    </location>
</feature>